<reference evidence="2 3" key="1">
    <citation type="submission" date="2024-08" db="EMBL/GenBank/DDBJ databases">
        <title>Whole-genome sequencing of halo(alkali)philic microorganisms from hypersaline lakes.</title>
        <authorList>
            <person name="Sorokin D.Y."/>
            <person name="Merkel A.Y."/>
            <person name="Messina E."/>
            <person name="Yakimov M."/>
        </authorList>
    </citation>
    <scope>NUCLEOTIDE SEQUENCE [LARGE SCALE GENOMIC DNA]</scope>
    <source>
        <strain evidence="2 3">AB-hyl4</strain>
    </source>
</reference>
<dbReference type="EMBL" id="JBGUBD010000003">
    <property type="protein sequence ID" value="MFA9477938.1"/>
    <property type="molecule type" value="Genomic_DNA"/>
</dbReference>
<evidence type="ECO:0000313" key="2">
    <source>
        <dbReference type="EMBL" id="MFA9477938.1"/>
    </source>
</evidence>
<comment type="caution">
    <text evidence="2">The sequence shown here is derived from an EMBL/GenBank/DDBJ whole genome shotgun (WGS) entry which is preliminary data.</text>
</comment>
<organism evidence="2 3">
    <name type="scientific">Natronomicrosphaera hydrolytica</name>
    <dbReference type="NCBI Taxonomy" id="3242702"/>
    <lineage>
        <taxon>Bacteria</taxon>
        <taxon>Pseudomonadati</taxon>
        <taxon>Planctomycetota</taxon>
        <taxon>Phycisphaerae</taxon>
        <taxon>Phycisphaerales</taxon>
        <taxon>Phycisphaeraceae</taxon>
        <taxon>Natronomicrosphaera</taxon>
    </lineage>
</organism>
<name>A0ABV4U6N9_9BACT</name>
<protein>
    <submittedName>
        <fullName evidence="2">Uncharacterized protein</fullName>
    </submittedName>
</protein>
<dbReference type="RefSeq" id="WP_425344862.1">
    <property type="nucleotide sequence ID" value="NZ_JBGUBD010000003.1"/>
</dbReference>
<feature type="chain" id="PRO_5046278923" evidence="1">
    <location>
        <begin position="21"/>
        <end position="306"/>
    </location>
</feature>
<keyword evidence="1" id="KW-0732">Signal</keyword>
<accession>A0ABV4U6N9</accession>
<gene>
    <name evidence="2" type="ORF">ACERK3_06460</name>
</gene>
<evidence type="ECO:0000256" key="1">
    <source>
        <dbReference type="SAM" id="SignalP"/>
    </source>
</evidence>
<proteinExistence type="predicted"/>
<evidence type="ECO:0000313" key="3">
    <source>
        <dbReference type="Proteomes" id="UP001575105"/>
    </source>
</evidence>
<feature type="signal peptide" evidence="1">
    <location>
        <begin position="1"/>
        <end position="20"/>
    </location>
</feature>
<keyword evidence="3" id="KW-1185">Reference proteome</keyword>
<sequence>METRVLTVMLALLVMGGNAAADDAPRTSADMGLPQFHTTGGGDWHTAENWFEESTGESRVPGEYDIAYFGYRMTPEPAVVTFSDDAIANRIKVEGDRAPQPLTLELNGHTLTLNAQCEIKSPLIVVNGTITNTNRYIIDGGSLTIGSDATMTATGGIDMVTLKDGGLLEIAGGRLRQNTGLRDVRAEAGTTIHFTGEGGSIHGRHAELQPDATLRYTLANDGYREAPFVVAGIRSLGTLELAVAEDYEHNPGERFVLIAYGDAGRAVDGVEQTFTDLPEGAVLAVNGHQFQLSYVDRGVIAVTAQE</sequence>
<dbReference type="Proteomes" id="UP001575105">
    <property type="component" value="Unassembled WGS sequence"/>
</dbReference>